<feature type="region of interest" description="Disordered" evidence="1">
    <location>
        <begin position="285"/>
        <end position="305"/>
    </location>
</feature>
<evidence type="ECO:0000259" key="4">
    <source>
        <dbReference type="PROSITE" id="PS50835"/>
    </source>
</evidence>
<accession>A0A2D0SPI3</accession>
<evidence type="ECO:0000256" key="3">
    <source>
        <dbReference type="SAM" id="SignalP"/>
    </source>
</evidence>
<keyword evidence="2" id="KW-1133">Transmembrane helix</keyword>
<keyword evidence="5" id="KW-1185">Reference proteome</keyword>
<evidence type="ECO:0000256" key="2">
    <source>
        <dbReference type="SAM" id="Phobius"/>
    </source>
</evidence>
<dbReference type="GeneID" id="108276956"/>
<dbReference type="OrthoDB" id="8893416at2759"/>
<proteinExistence type="predicted"/>
<dbReference type="Gene3D" id="2.60.40.10">
    <property type="entry name" value="Immunoglobulins"/>
    <property type="match status" value="2"/>
</dbReference>
<gene>
    <name evidence="6" type="primary">LOC108276956</name>
</gene>
<sequence>MLSEKLLCFFLALLFCYSTNTSALDITVSSGDTAFLPSPLPLNYTDFMKIGVKWEKDGGSILCTYSIQNNATHDHNCKLRFKVNTEPLGLNITSVESSDAGLYKCLMIRLIPPPSEERSVTLRLKVNVLPSITLQLKNSTNVSCVELLCSLQGLRPQQVNFTWTRATQLLHHHPESRSMNSTLMLCKPNWTDRETLTCHASYSHNHIRYSKSITLPCNSVGCKVEEASLLIIAVISTCAGLLFLVLLGVAIFKCKKRHAADGTAYYRNKIYENFSFSTATINPNPSPQNAQPSARYNINSTTRPIPQTITQTQREECIYEN</sequence>
<dbReference type="InterPro" id="IPR036179">
    <property type="entry name" value="Ig-like_dom_sf"/>
</dbReference>
<dbReference type="InterPro" id="IPR013783">
    <property type="entry name" value="Ig-like_fold"/>
</dbReference>
<name>A0A2D0SPI3_ICTPU</name>
<dbReference type="PANTHER" id="PTHR45889:SF8">
    <property type="entry name" value="IG-LIKE DOMAIN-CONTAINING PROTEIN"/>
    <property type="match status" value="1"/>
</dbReference>
<dbReference type="PROSITE" id="PS50835">
    <property type="entry name" value="IG_LIKE"/>
    <property type="match status" value="2"/>
</dbReference>
<feature type="domain" description="Ig-like" evidence="4">
    <location>
        <begin position="130"/>
        <end position="214"/>
    </location>
</feature>
<dbReference type="Proteomes" id="UP000221080">
    <property type="component" value="Chromosome 16"/>
</dbReference>
<feature type="signal peptide" evidence="3">
    <location>
        <begin position="1"/>
        <end position="23"/>
    </location>
</feature>
<evidence type="ECO:0000313" key="5">
    <source>
        <dbReference type="Proteomes" id="UP000221080"/>
    </source>
</evidence>
<reference evidence="5" key="1">
    <citation type="journal article" date="2016" name="Nat. Commun.">
        <title>The channel catfish genome sequence provides insights into the evolution of scale formation in teleosts.</title>
        <authorList>
            <person name="Liu Z."/>
            <person name="Liu S."/>
            <person name="Yao J."/>
            <person name="Bao L."/>
            <person name="Zhang J."/>
            <person name="Li Y."/>
            <person name="Jiang C."/>
            <person name="Sun L."/>
            <person name="Wang R."/>
            <person name="Zhang Y."/>
            <person name="Zhou T."/>
            <person name="Zeng Q."/>
            <person name="Fu Q."/>
            <person name="Gao S."/>
            <person name="Li N."/>
            <person name="Koren S."/>
            <person name="Jiang Y."/>
            <person name="Zimin A."/>
            <person name="Xu P."/>
            <person name="Phillippy A.M."/>
            <person name="Geng X."/>
            <person name="Song L."/>
            <person name="Sun F."/>
            <person name="Li C."/>
            <person name="Wang X."/>
            <person name="Chen A."/>
            <person name="Jin Y."/>
            <person name="Yuan Z."/>
            <person name="Yang Y."/>
            <person name="Tan S."/>
            <person name="Peatman E."/>
            <person name="Lu J."/>
            <person name="Qin Z."/>
            <person name="Dunham R."/>
            <person name="Li Z."/>
            <person name="Sonstegard T."/>
            <person name="Feng J."/>
            <person name="Danzmann R.G."/>
            <person name="Schroeder S."/>
            <person name="Scheffler B."/>
            <person name="Duke M.V."/>
            <person name="Ballard L."/>
            <person name="Kucuktas H."/>
            <person name="Kaltenboeck L."/>
            <person name="Liu H."/>
            <person name="Armbruster J."/>
            <person name="Xie Y."/>
            <person name="Kirby M.L."/>
            <person name="Tian Y."/>
            <person name="Flanagan M.E."/>
            <person name="Mu W."/>
            <person name="Waldbieser G.C."/>
        </authorList>
    </citation>
    <scope>NUCLEOTIDE SEQUENCE [LARGE SCALE GENOMIC DNA]</scope>
    <source>
        <strain evidence="5">SDA103</strain>
    </source>
</reference>
<dbReference type="KEGG" id="ipu:108276956"/>
<keyword evidence="2" id="KW-0812">Transmembrane</keyword>
<feature type="transmembrane region" description="Helical" evidence="2">
    <location>
        <begin position="227"/>
        <end position="252"/>
    </location>
</feature>
<organism evidence="5 6">
    <name type="scientific">Ictalurus punctatus</name>
    <name type="common">Channel catfish</name>
    <name type="synonym">Silurus punctatus</name>
    <dbReference type="NCBI Taxonomy" id="7998"/>
    <lineage>
        <taxon>Eukaryota</taxon>
        <taxon>Metazoa</taxon>
        <taxon>Chordata</taxon>
        <taxon>Craniata</taxon>
        <taxon>Vertebrata</taxon>
        <taxon>Euteleostomi</taxon>
        <taxon>Actinopterygii</taxon>
        <taxon>Neopterygii</taxon>
        <taxon>Teleostei</taxon>
        <taxon>Ostariophysi</taxon>
        <taxon>Siluriformes</taxon>
        <taxon>Ictaluridae</taxon>
        <taxon>Ictalurus</taxon>
    </lineage>
</organism>
<reference evidence="6" key="2">
    <citation type="submission" date="2025-08" db="UniProtKB">
        <authorList>
            <consortium name="RefSeq"/>
        </authorList>
    </citation>
    <scope>IDENTIFICATION</scope>
    <source>
        <tissue evidence="6">Blood</tissue>
    </source>
</reference>
<feature type="domain" description="Ig-like" evidence="4">
    <location>
        <begin position="1"/>
        <end position="121"/>
    </location>
</feature>
<evidence type="ECO:0000313" key="6">
    <source>
        <dbReference type="RefSeq" id="XP_017344614.1"/>
    </source>
</evidence>
<dbReference type="SUPFAM" id="SSF48726">
    <property type="entry name" value="Immunoglobulin"/>
    <property type="match status" value="2"/>
</dbReference>
<dbReference type="PANTHER" id="PTHR45889">
    <property type="entry name" value="IG-LIKE DOMAIN-CONTAINING PROTEIN"/>
    <property type="match status" value="1"/>
</dbReference>
<dbReference type="InterPro" id="IPR007110">
    <property type="entry name" value="Ig-like_dom"/>
</dbReference>
<feature type="chain" id="PRO_5012971670" evidence="3">
    <location>
        <begin position="24"/>
        <end position="321"/>
    </location>
</feature>
<keyword evidence="3" id="KW-0732">Signal</keyword>
<keyword evidence="2" id="KW-0472">Membrane</keyword>
<dbReference type="AlphaFoldDB" id="A0A2D0SPI3"/>
<dbReference type="RefSeq" id="XP_017344614.1">
    <property type="nucleotide sequence ID" value="XM_017489125.3"/>
</dbReference>
<protein>
    <submittedName>
        <fullName evidence="6">Uncharacterized protein LOC108276956 isoform X1</fullName>
    </submittedName>
</protein>
<evidence type="ECO:0000256" key="1">
    <source>
        <dbReference type="SAM" id="MobiDB-lite"/>
    </source>
</evidence>